<dbReference type="RefSeq" id="WP_125015118.1">
    <property type="nucleotide sequence ID" value="NZ_QWEZ01000001.1"/>
</dbReference>
<dbReference type="InterPro" id="IPR023214">
    <property type="entry name" value="HAD_sf"/>
</dbReference>
<dbReference type="InterPro" id="IPR023198">
    <property type="entry name" value="PGP-like_dom2"/>
</dbReference>
<accession>A0A3P3VRS7</accession>
<proteinExistence type="inferred from homology"/>
<dbReference type="InterPro" id="IPR051540">
    <property type="entry name" value="S-2-haloacid_dehalogenase"/>
</dbReference>
<comment type="function">
    <text evidence="3">Catalyzes the hydrolytic dehalogenation of small (S)-2-haloalkanoic acids to yield the corresponding (R)-2-hydroxyalkanoic acids.</text>
</comment>
<keyword evidence="5" id="KW-1185">Reference proteome</keyword>
<dbReference type="InterPro" id="IPR036412">
    <property type="entry name" value="HAD-like_sf"/>
</dbReference>
<dbReference type="PRINTS" id="PR00413">
    <property type="entry name" value="HADHALOGNASE"/>
</dbReference>
<reference evidence="4 5" key="1">
    <citation type="submission" date="2018-08" db="EMBL/GenBank/DDBJ databases">
        <authorList>
            <person name="Khan S.A."/>
        </authorList>
    </citation>
    <scope>NUCLEOTIDE SEQUENCE [LARGE SCALE GENOMIC DNA]</scope>
    <source>
        <strain evidence="4 5">GTF-13</strain>
    </source>
</reference>
<comment type="catalytic activity">
    <reaction evidence="3">
        <text>an (S)-2-haloacid + H2O = a (2R)-2-hydroxycarboxylate + a halide anion + H(+)</text>
        <dbReference type="Rhea" id="RHEA:11192"/>
        <dbReference type="ChEBI" id="CHEBI:15377"/>
        <dbReference type="ChEBI" id="CHEBI:15378"/>
        <dbReference type="ChEBI" id="CHEBI:16042"/>
        <dbReference type="ChEBI" id="CHEBI:58314"/>
        <dbReference type="ChEBI" id="CHEBI:137405"/>
        <dbReference type="EC" id="3.8.1.2"/>
    </reaction>
</comment>
<dbReference type="Gene3D" id="1.10.150.240">
    <property type="entry name" value="Putative phosphatase, domain 2"/>
    <property type="match status" value="1"/>
</dbReference>
<evidence type="ECO:0000313" key="5">
    <source>
        <dbReference type="Proteomes" id="UP000280792"/>
    </source>
</evidence>
<organism evidence="4 5">
    <name type="scientific">Aestuariirhabdus litorea</name>
    <dbReference type="NCBI Taxonomy" id="2528527"/>
    <lineage>
        <taxon>Bacteria</taxon>
        <taxon>Pseudomonadati</taxon>
        <taxon>Pseudomonadota</taxon>
        <taxon>Gammaproteobacteria</taxon>
        <taxon>Oceanospirillales</taxon>
        <taxon>Aestuariirhabdaceae</taxon>
        <taxon>Aestuariirhabdus</taxon>
    </lineage>
</organism>
<dbReference type="PANTHER" id="PTHR43316">
    <property type="entry name" value="HYDROLASE, HALOACID DELAHOGENASE-RELATED"/>
    <property type="match status" value="1"/>
</dbReference>
<evidence type="ECO:0000313" key="4">
    <source>
        <dbReference type="EMBL" id="RRJ84688.1"/>
    </source>
</evidence>
<protein>
    <recommendedName>
        <fullName evidence="3">(S)-2-haloacid dehalogenase</fullName>
        <ecNumber evidence="3">3.8.1.2</ecNumber>
    </recommendedName>
    <alternativeName>
        <fullName evidence="3">2-haloalkanoic acid dehalogenase</fullName>
    </alternativeName>
    <alternativeName>
        <fullName evidence="3">Halocarboxylic acid halidohydrolase</fullName>
    </alternativeName>
    <alternativeName>
        <fullName evidence="3">L-2-haloacid dehalogenase</fullName>
    </alternativeName>
</protein>
<evidence type="ECO:0000256" key="1">
    <source>
        <dbReference type="ARBA" id="ARBA00008106"/>
    </source>
</evidence>
<dbReference type="AlphaFoldDB" id="A0A3P3VRS7"/>
<dbReference type="NCBIfam" id="TIGR01493">
    <property type="entry name" value="HAD-SF-IA-v2"/>
    <property type="match status" value="1"/>
</dbReference>
<dbReference type="Gene3D" id="3.40.50.1000">
    <property type="entry name" value="HAD superfamily/HAD-like"/>
    <property type="match status" value="1"/>
</dbReference>
<dbReference type="SFLD" id="SFLDS00003">
    <property type="entry name" value="Haloacid_Dehalogenase"/>
    <property type="match status" value="1"/>
</dbReference>
<dbReference type="GO" id="GO:0018784">
    <property type="term" value="F:(S)-2-haloacid dehalogenase activity"/>
    <property type="evidence" value="ECO:0007669"/>
    <property type="project" value="UniProtKB-UniRule"/>
</dbReference>
<dbReference type="EC" id="3.8.1.2" evidence="3"/>
<dbReference type="NCBIfam" id="TIGR01428">
    <property type="entry name" value="HAD_type_II"/>
    <property type="match status" value="1"/>
</dbReference>
<gene>
    <name evidence="4" type="ORF">D0544_06190</name>
</gene>
<keyword evidence="2 3" id="KW-0378">Hydrolase</keyword>
<comment type="caution">
    <text evidence="4">The sequence shown here is derived from an EMBL/GenBank/DDBJ whole genome shotgun (WGS) entry which is preliminary data.</text>
</comment>
<dbReference type="Proteomes" id="UP000280792">
    <property type="component" value="Unassembled WGS sequence"/>
</dbReference>
<dbReference type="SUPFAM" id="SSF56784">
    <property type="entry name" value="HAD-like"/>
    <property type="match status" value="1"/>
</dbReference>
<sequence>MTTFAFDVYGTLIDTSGVTRQLALYLDEEAVAFSTLWREKQLEYSFRRGLMEDYNTFSGCTEDAFDYCCERFALELSEEQRHELLAGYQTLPAFEDAAPSLQLLRTMELPLWAFSNGTEEAVTRVLDNAGLGAFFKGVVSVDDVKTFKPSPKVYRHFCQRSGSRAADCWLVSANPFDIIGAIRQGMKGAWIQRDPDTVFDHFGVEPTLRLSSLSQLPQTLEL</sequence>
<dbReference type="CDD" id="cd02588">
    <property type="entry name" value="HAD_L2-DEX"/>
    <property type="match status" value="1"/>
</dbReference>
<evidence type="ECO:0000256" key="3">
    <source>
        <dbReference type="RuleBase" id="RU368077"/>
    </source>
</evidence>
<dbReference type="EMBL" id="QWEZ01000001">
    <property type="protein sequence ID" value="RRJ84688.1"/>
    <property type="molecule type" value="Genomic_DNA"/>
</dbReference>
<name>A0A3P3VRS7_9GAMM</name>
<evidence type="ECO:0000256" key="2">
    <source>
        <dbReference type="ARBA" id="ARBA00022801"/>
    </source>
</evidence>
<reference evidence="4 5" key="2">
    <citation type="submission" date="2018-12" db="EMBL/GenBank/DDBJ databases">
        <title>Simiduia agarivorans gen. nov., sp. nov., a marine, agarolytic bacterium isolated from shallow coastal water from Keelung, Taiwan.</title>
        <authorList>
            <person name="Shieh W.Y."/>
        </authorList>
    </citation>
    <scope>NUCLEOTIDE SEQUENCE [LARGE SCALE GENOMIC DNA]</scope>
    <source>
        <strain evidence="4 5">GTF-13</strain>
    </source>
</reference>
<dbReference type="Pfam" id="PF00702">
    <property type="entry name" value="Hydrolase"/>
    <property type="match status" value="1"/>
</dbReference>
<dbReference type="InterPro" id="IPR006328">
    <property type="entry name" value="2-HAD"/>
</dbReference>
<dbReference type="PANTHER" id="PTHR43316:SF3">
    <property type="entry name" value="HALOACID DEHALOGENASE, TYPE II (AFU_ORTHOLOGUE AFUA_2G07750)-RELATED"/>
    <property type="match status" value="1"/>
</dbReference>
<dbReference type="InterPro" id="IPR006439">
    <property type="entry name" value="HAD-SF_hydro_IA"/>
</dbReference>
<comment type="similarity">
    <text evidence="1 3">Belongs to the HAD-like hydrolase superfamily. S-2-haloalkanoic acid dehalogenase family.</text>
</comment>
<dbReference type="SFLD" id="SFLDG01129">
    <property type="entry name" value="C1.5:_HAD__Beta-PGM__Phosphata"/>
    <property type="match status" value="1"/>
</dbReference>